<feature type="non-terminal residue" evidence="2">
    <location>
        <position position="1"/>
    </location>
</feature>
<accession>A0AAD4LPV0</accession>
<gene>
    <name evidence="2" type="ORF">EDB92DRAFT_1844491</name>
    <name evidence="1" type="ORF">EDB92DRAFT_1914102</name>
</gene>
<dbReference type="EMBL" id="JAKELL010000272">
    <property type="protein sequence ID" value="KAH8977804.1"/>
    <property type="molecule type" value="Genomic_DNA"/>
</dbReference>
<dbReference type="EMBL" id="JAKELL010000010">
    <property type="protein sequence ID" value="KAH8996002.1"/>
    <property type="molecule type" value="Genomic_DNA"/>
</dbReference>
<keyword evidence="3" id="KW-1185">Reference proteome</keyword>
<name>A0AAD4LPV0_9AGAM</name>
<evidence type="ECO:0000313" key="1">
    <source>
        <dbReference type="EMBL" id="KAH8977804.1"/>
    </source>
</evidence>
<sequence length="324" mass="33957">MAHVPRSRLPVLARVSKRFSAAAQLALYRTLELSADDADACVARLAGAPHLAALVTTLTLRAYPSAHGPSFVLALALALRSMRALSALTLPAFDAELLSAAPGTLTHLTLLADTLPYAFFDGFLAAPARARLTHLALPHFVGVPPAAQDVPSAAVPRLAVLDSSPGLAAALAPGRPLRRVTLHIASTLYDGLRPAALFGALGGALKELGLVLAPDVDVRTRGRLLGALGTTGTGLEVLELSLDGTSDEVSLQALYKQVGSLLPNVQALRTLRLRTSLPTEAAKSEEGPSRLALWTRPPLGSGLRCVVFPSGAHWELERGEWVCV</sequence>
<reference evidence="2" key="1">
    <citation type="submission" date="2022-01" db="EMBL/GenBank/DDBJ databases">
        <title>Comparative genomics reveals a dynamic genome evolution in the ectomycorrhizal milk-cap (Lactarius) mushrooms.</title>
        <authorList>
            <consortium name="DOE Joint Genome Institute"/>
            <person name="Lebreton A."/>
            <person name="Tang N."/>
            <person name="Kuo A."/>
            <person name="LaButti K."/>
            <person name="Drula E."/>
            <person name="Barry K."/>
            <person name="Clum A."/>
            <person name="Lipzen A."/>
            <person name="Mousain D."/>
            <person name="Ng V."/>
            <person name="Wang R."/>
            <person name="Wang X."/>
            <person name="Dai Y."/>
            <person name="Henrissat B."/>
            <person name="Grigoriev I.V."/>
            <person name="Guerin-Laguette A."/>
            <person name="Yu F."/>
            <person name="Martin F.M."/>
        </authorList>
    </citation>
    <scope>NUCLEOTIDE SEQUENCE</scope>
    <source>
        <strain evidence="2">QP</strain>
    </source>
</reference>
<dbReference type="Proteomes" id="UP001201163">
    <property type="component" value="Unassembled WGS sequence"/>
</dbReference>
<proteinExistence type="predicted"/>
<evidence type="ECO:0000313" key="3">
    <source>
        <dbReference type="Proteomes" id="UP001201163"/>
    </source>
</evidence>
<protein>
    <submittedName>
        <fullName evidence="2">Uncharacterized protein</fullName>
    </submittedName>
</protein>
<dbReference type="AlphaFoldDB" id="A0AAD4LPV0"/>
<comment type="caution">
    <text evidence="2">The sequence shown here is derived from an EMBL/GenBank/DDBJ whole genome shotgun (WGS) entry which is preliminary data.</text>
</comment>
<evidence type="ECO:0000313" key="2">
    <source>
        <dbReference type="EMBL" id="KAH8996002.1"/>
    </source>
</evidence>
<organism evidence="2 3">
    <name type="scientific">Lactarius akahatsu</name>
    <dbReference type="NCBI Taxonomy" id="416441"/>
    <lineage>
        <taxon>Eukaryota</taxon>
        <taxon>Fungi</taxon>
        <taxon>Dikarya</taxon>
        <taxon>Basidiomycota</taxon>
        <taxon>Agaricomycotina</taxon>
        <taxon>Agaricomycetes</taxon>
        <taxon>Russulales</taxon>
        <taxon>Russulaceae</taxon>
        <taxon>Lactarius</taxon>
    </lineage>
</organism>